<feature type="transmembrane region" description="Helical" evidence="8">
    <location>
        <begin position="124"/>
        <end position="147"/>
    </location>
</feature>
<evidence type="ECO:0000256" key="2">
    <source>
        <dbReference type="ARBA" id="ARBA00005745"/>
    </source>
</evidence>
<comment type="subcellular location">
    <subcellularLocation>
        <location evidence="1">Cell inner membrane</location>
        <topology evidence="1">Multi-pass membrane protein</topology>
    </subcellularLocation>
</comment>
<dbReference type="InterPro" id="IPR042094">
    <property type="entry name" value="T2SS_GspF_sf"/>
</dbReference>
<feature type="transmembrane region" description="Helical" evidence="8">
    <location>
        <begin position="328"/>
        <end position="353"/>
    </location>
</feature>
<reference evidence="11" key="1">
    <citation type="submission" date="2017-09" db="EMBL/GenBank/DDBJ databases">
        <title>Depth-based differentiation of microbial function through sediment-hosted aquifers and enrichment of novel symbionts in the deep terrestrial subsurface.</title>
        <authorList>
            <person name="Probst A.J."/>
            <person name="Ladd B."/>
            <person name="Jarett J.K."/>
            <person name="Geller-Mcgrath D.E."/>
            <person name="Sieber C.M.K."/>
            <person name="Emerson J.B."/>
            <person name="Anantharaman K."/>
            <person name="Thomas B.C."/>
            <person name="Malmstrom R."/>
            <person name="Stieglmeier M."/>
            <person name="Klingl A."/>
            <person name="Woyke T."/>
            <person name="Ryan C.M."/>
            <person name="Banfield J.F."/>
        </authorList>
    </citation>
    <scope>NUCLEOTIDE SEQUENCE [LARGE SCALE GENOMIC DNA]</scope>
</reference>
<organism evidence="10 11">
    <name type="scientific">Candidatus Portnoybacteria bacterium CG06_land_8_20_14_3_00_39_12</name>
    <dbReference type="NCBI Taxonomy" id="1974809"/>
    <lineage>
        <taxon>Bacteria</taxon>
        <taxon>Candidatus Portnoyibacteriota</taxon>
    </lineage>
</organism>
<dbReference type="FunFam" id="1.20.81.30:FF:000001">
    <property type="entry name" value="Type II secretion system protein F"/>
    <property type="match status" value="1"/>
</dbReference>
<evidence type="ECO:0000256" key="5">
    <source>
        <dbReference type="ARBA" id="ARBA00022692"/>
    </source>
</evidence>
<feature type="domain" description="Type II secretion system protein GspF" evidence="9">
    <location>
        <begin position="25"/>
        <end position="148"/>
    </location>
</feature>
<evidence type="ECO:0000256" key="4">
    <source>
        <dbReference type="ARBA" id="ARBA00022519"/>
    </source>
</evidence>
<keyword evidence="3" id="KW-1003">Cell membrane</keyword>
<dbReference type="InterPro" id="IPR018076">
    <property type="entry name" value="T2SS_GspF_dom"/>
</dbReference>
<accession>A0A2M7AY39</accession>
<keyword evidence="7 8" id="KW-0472">Membrane</keyword>
<dbReference type="PRINTS" id="PR00812">
    <property type="entry name" value="BCTERIALGSPF"/>
</dbReference>
<dbReference type="EMBL" id="PEVY01000004">
    <property type="protein sequence ID" value="PIU75542.1"/>
    <property type="molecule type" value="Genomic_DNA"/>
</dbReference>
<dbReference type="GO" id="GO:0005886">
    <property type="term" value="C:plasma membrane"/>
    <property type="evidence" value="ECO:0007669"/>
    <property type="project" value="UniProtKB-SubCell"/>
</dbReference>
<comment type="caution">
    <text evidence="10">The sequence shown here is derived from an EMBL/GenBank/DDBJ whole genome shotgun (WGS) entry which is preliminary data.</text>
</comment>
<dbReference type="PANTHER" id="PTHR30012">
    <property type="entry name" value="GENERAL SECRETION PATHWAY PROTEIN"/>
    <property type="match status" value="1"/>
</dbReference>
<evidence type="ECO:0000256" key="6">
    <source>
        <dbReference type="ARBA" id="ARBA00022989"/>
    </source>
</evidence>
<evidence type="ECO:0000256" key="3">
    <source>
        <dbReference type="ARBA" id="ARBA00022475"/>
    </source>
</evidence>
<keyword evidence="6 8" id="KW-1133">Transmembrane helix</keyword>
<evidence type="ECO:0000313" key="11">
    <source>
        <dbReference type="Proteomes" id="UP000228775"/>
    </source>
</evidence>
<sequence length="361" mass="40481">MTTKKTHVNSRSLFARLSHLDKLLFAKNLSIMVRAGLPLKQAVGLLENQSSSGTMRKISHNLSHDLDNGLSLAQGLKKYRRIFGNLFISLIAIGEESGSLDQSLDHLAKQLEESYELKKKVQAAMVYPIIILSISVLLGAGVIFFILPKLIPLFESLKITLPWSTRLIIWLANVTKNYFYILLSAFLFVIIGLPIISRIKIIKNINHIIWLKLPLIKQLIQQINMANFCRILSVLLKGGIPLAQAMEITGQSTDNLVYQHHLNKTAIFVQEGKNISDYFTIYPQIFSTNTTQLIRAAENSGKLEEILMYLAEFYDKESGRRLENLSNLIGPILLLAIGLVVTILALGIVTPIYQMSQGIVK</sequence>
<evidence type="ECO:0000259" key="9">
    <source>
        <dbReference type="Pfam" id="PF00482"/>
    </source>
</evidence>
<proteinExistence type="inferred from homology"/>
<evidence type="ECO:0000256" key="7">
    <source>
        <dbReference type="ARBA" id="ARBA00023136"/>
    </source>
</evidence>
<feature type="domain" description="Type II secretion system protein GspF" evidence="9">
    <location>
        <begin position="228"/>
        <end position="351"/>
    </location>
</feature>
<dbReference type="Gene3D" id="1.20.81.30">
    <property type="entry name" value="Type II secretion system (T2SS), domain F"/>
    <property type="match status" value="2"/>
</dbReference>
<comment type="similarity">
    <text evidence="2">Belongs to the GSP F family.</text>
</comment>
<keyword evidence="5 8" id="KW-0812">Transmembrane</keyword>
<protein>
    <recommendedName>
        <fullName evidence="9">Type II secretion system protein GspF domain-containing protein</fullName>
    </recommendedName>
</protein>
<dbReference type="PANTHER" id="PTHR30012:SF0">
    <property type="entry name" value="TYPE II SECRETION SYSTEM PROTEIN F-RELATED"/>
    <property type="match status" value="1"/>
</dbReference>
<evidence type="ECO:0000256" key="1">
    <source>
        <dbReference type="ARBA" id="ARBA00004429"/>
    </source>
</evidence>
<dbReference type="InterPro" id="IPR003004">
    <property type="entry name" value="GspF/PilC"/>
</dbReference>
<evidence type="ECO:0000256" key="8">
    <source>
        <dbReference type="SAM" id="Phobius"/>
    </source>
</evidence>
<name>A0A2M7AY39_9BACT</name>
<dbReference type="Proteomes" id="UP000228775">
    <property type="component" value="Unassembled WGS sequence"/>
</dbReference>
<evidence type="ECO:0000313" key="10">
    <source>
        <dbReference type="EMBL" id="PIU75542.1"/>
    </source>
</evidence>
<dbReference type="AlphaFoldDB" id="A0A2M7AY39"/>
<feature type="transmembrane region" description="Helical" evidence="8">
    <location>
        <begin position="178"/>
        <end position="196"/>
    </location>
</feature>
<keyword evidence="4" id="KW-0997">Cell inner membrane</keyword>
<dbReference type="Pfam" id="PF00482">
    <property type="entry name" value="T2SSF"/>
    <property type="match status" value="2"/>
</dbReference>
<gene>
    <name evidence="10" type="ORF">COS76_00200</name>
</gene>